<accession>A0ABT6F592</accession>
<sequence>MLKIKDIGLIDLDEIASQGFLPPADQRSPVLCRVQTHRNGGVFWAYCESDDALKIFAMCEERGLDFVGVISTRGW</sequence>
<dbReference type="Proteomes" id="UP001216907">
    <property type="component" value="Unassembled WGS sequence"/>
</dbReference>
<protein>
    <submittedName>
        <fullName evidence="1">Uncharacterized protein</fullName>
    </submittedName>
</protein>
<dbReference type="RefSeq" id="WP_277858948.1">
    <property type="nucleotide sequence ID" value="NZ_JARRAG010000001.1"/>
</dbReference>
<keyword evidence="2" id="KW-1185">Reference proteome</keyword>
<evidence type="ECO:0000313" key="2">
    <source>
        <dbReference type="Proteomes" id="UP001216907"/>
    </source>
</evidence>
<reference evidence="1 2" key="1">
    <citation type="submission" date="2023-03" db="EMBL/GenBank/DDBJ databases">
        <title>Paludisphaera mucosa sp. nov. a novel planctomycete from northern fen.</title>
        <authorList>
            <person name="Ivanova A."/>
        </authorList>
    </citation>
    <scope>NUCLEOTIDE SEQUENCE [LARGE SCALE GENOMIC DNA]</scope>
    <source>
        <strain evidence="1 2">Pla2</strain>
    </source>
</reference>
<proteinExistence type="predicted"/>
<dbReference type="EMBL" id="JARRAG010000001">
    <property type="protein sequence ID" value="MDG3002584.1"/>
    <property type="molecule type" value="Genomic_DNA"/>
</dbReference>
<organism evidence="1 2">
    <name type="scientific">Paludisphaera mucosa</name>
    <dbReference type="NCBI Taxonomy" id="3030827"/>
    <lineage>
        <taxon>Bacteria</taxon>
        <taxon>Pseudomonadati</taxon>
        <taxon>Planctomycetota</taxon>
        <taxon>Planctomycetia</taxon>
        <taxon>Isosphaerales</taxon>
        <taxon>Isosphaeraceae</taxon>
        <taxon>Paludisphaera</taxon>
    </lineage>
</organism>
<gene>
    <name evidence="1" type="ORF">PZE19_02185</name>
</gene>
<comment type="caution">
    <text evidence="1">The sequence shown here is derived from an EMBL/GenBank/DDBJ whole genome shotgun (WGS) entry which is preliminary data.</text>
</comment>
<evidence type="ECO:0000313" key="1">
    <source>
        <dbReference type="EMBL" id="MDG3002584.1"/>
    </source>
</evidence>
<name>A0ABT6F592_9BACT</name>